<comment type="caution">
    <text evidence="3">The sequence shown here is derived from an EMBL/GenBank/DDBJ whole genome shotgun (WGS) entry which is preliminary data.</text>
</comment>
<dbReference type="Gene3D" id="1.10.287.110">
    <property type="entry name" value="DnaJ domain"/>
    <property type="match status" value="1"/>
</dbReference>
<dbReference type="CDD" id="cd06257">
    <property type="entry name" value="DnaJ"/>
    <property type="match status" value="1"/>
</dbReference>
<dbReference type="GO" id="GO:0051082">
    <property type="term" value="F:unfolded protein binding"/>
    <property type="evidence" value="ECO:0007669"/>
    <property type="project" value="InterPro"/>
</dbReference>
<dbReference type="InterPro" id="IPR036869">
    <property type="entry name" value="J_dom_sf"/>
</dbReference>
<feature type="region of interest" description="Disordered" evidence="1">
    <location>
        <begin position="23"/>
        <end position="50"/>
    </location>
</feature>
<feature type="compositionally biased region" description="Basic and acidic residues" evidence="1">
    <location>
        <begin position="30"/>
        <end position="39"/>
    </location>
</feature>
<dbReference type="Pfam" id="PF01556">
    <property type="entry name" value="DnaJ_C"/>
    <property type="match status" value="1"/>
</dbReference>
<feature type="domain" description="J" evidence="2">
    <location>
        <begin position="3"/>
        <end position="68"/>
    </location>
</feature>
<proteinExistence type="predicted"/>
<dbReference type="SMART" id="SM00271">
    <property type="entry name" value="DnaJ"/>
    <property type="match status" value="1"/>
</dbReference>
<dbReference type="PROSITE" id="PS00636">
    <property type="entry name" value="DNAJ_1"/>
    <property type="match status" value="1"/>
</dbReference>
<dbReference type="GO" id="GO:0042026">
    <property type="term" value="P:protein refolding"/>
    <property type="evidence" value="ECO:0007669"/>
    <property type="project" value="TreeGrafter"/>
</dbReference>
<feature type="compositionally biased region" description="Low complexity" evidence="1">
    <location>
        <begin position="134"/>
        <end position="174"/>
    </location>
</feature>
<evidence type="ECO:0000313" key="4">
    <source>
        <dbReference type="Proteomes" id="UP000436911"/>
    </source>
</evidence>
<dbReference type="GO" id="GO:0005737">
    <property type="term" value="C:cytoplasm"/>
    <property type="evidence" value="ECO:0007669"/>
    <property type="project" value="TreeGrafter"/>
</dbReference>
<dbReference type="InterPro" id="IPR018253">
    <property type="entry name" value="DnaJ_domain_CS"/>
</dbReference>
<dbReference type="CDD" id="cd10747">
    <property type="entry name" value="DnaJ_C"/>
    <property type="match status" value="1"/>
</dbReference>
<dbReference type="PANTHER" id="PTHR43096">
    <property type="entry name" value="DNAJ HOMOLOG 1, MITOCHONDRIAL-RELATED"/>
    <property type="match status" value="1"/>
</dbReference>
<dbReference type="Gene3D" id="2.60.260.20">
    <property type="entry name" value="Urease metallochaperone UreE, N-terminal domain"/>
    <property type="match status" value="2"/>
</dbReference>
<name>A0A368P011_AGRVI</name>
<evidence type="ECO:0000313" key="3">
    <source>
        <dbReference type="EMBL" id="KAA3531963.1"/>
    </source>
</evidence>
<dbReference type="InterPro" id="IPR002939">
    <property type="entry name" value="DnaJ_C"/>
</dbReference>
<dbReference type="OrthoDB" id="9779889at2"/>
<accession>A0A368P011</accession>
<dbReference type="InterPro" id="IPR001623">
    <property type="entry name" value="DnaJ_domain"/>
</dbReference>
<dbReference type="PANTHER" id="PTHR43096:SF10">
    <property type="entry name" value="CHAPERONE PROTEIN DNAJ A6, CHLOROPLASTIC"/>
    <property type="match status" value="1"/>
</dbReference>
<protein>
    <submittedName>
        <fullName evidence="3">Molecular chaperone DnaJ</fullName>
    </submittedName>
</protein>
<evidence type="ECO:0000259" key="2">
    <source>
        <dbReference type="PROSITE" id="PS50076"/>
    </source>
</evidence>
<gene>
    <name evidence="3" type="ORF">DXT89_00855</name>
</gene>
<reference evidence="3 4" key="1">
    <citation type="submission" date="2018-08" db="EMBL/GenBank/DDBJ databases">
        <title>Genome sequencing of Agrobacterium vitis strain ICMP 10754.</title>
        <authorList>
            <person name="Visnovsky S.B."/>
            <person name="Pitman A.R."/>
        </authorList>
    </citation>
    <scope>NUCLEOTIDE SEQUENCE [LARGE SCALE GENOMIC DNA]</scope>
    <source>
        <strain evidence="3 4">ICMP 10754</strain>
    </source>
</reference>
<organism evidence="3 4">
    <name type="scientific">Agrobacterium vitis</name>
    <name type="common">Rhizobium vitis</name>
    <dbReference type="NCBI Taxonomy" id="373"/>
    <lineage>
        <taxon>Bacteria</taxon>
        <taxon>Pseudomonadati</taxon>
        <taxon>Pseudomonadota</taxon>
        <taxon>Alphaproteobacteria</taxon>
        <taxon>Hyphomicrobiales</taxon>
        <taxon>Rhizobiaceae</taxon>
        <taxon>Rhizobium/Agrobacterium group</taxon>
        <taxon>Agrobacterium</taxon>
    </lineage>
</organism>
<dbReference type="AlphaFoldDB" id="A0A368P011"/>
<dbReference type="PROSITE" id="PS50076">
    <property type="entry name" value="DNAJ_2"/>
    <property type="match status" value="1"/>
</dbReference>
<dbReference type="Pfam" id="PF00226">
    <property type="entry name" value="DnaJ"/>
    <property type="match status" value="1"/>
</dbReference>
<dbReference type="SUPFAM" id="SSF46565">
    <property type="entry name" value="Chaperone J-domain"/>
    <property type="match status" value="1"/>
</dbReference>
<dbReference type="EMBL" id="QUSG01000001">
    <property type="protein sequence ID" value="KAA3531963.1"/>
    <property type="molecule type" value="Genomic_DNA"/>
</dbReference>
<sequence length="429" mass="46242">MRDPYSILGVQRDAGTDEIKAAWRSKAKTSHPDQNREDPTATQRFAEIGQAYDVLKDPAKRSRYDQQRSKMDAMKREQTIMQQREEARAAAERARQAKANAERIMADLARIEAENAKAEKAAEMLNVKVEAARARAQSAEAQAANASADAAASANASAKAKAQTQAQAQPQSASKPETAKAGPDAADTATASRPASPDAAEDAVSKIFGATQTEQRQTEQRRGEDEPSEDGNRSRGFALPVLGLISSLVRRIRKPAPPVLEKAPDIMVEATIAIDDLLQHNTISVQLSDGREVRLPLEAGYTDGSIARLSGKGLKVPGMLTGDVLVTLRVLKSPAFSVDGYDIHCMVPIKLEDAVLGCDTVIEGPKGPLDITVPAWSGSDQSIRIEGEGLPSGPDERGALVVEIRVVLWEKPDEKVTDLMKVMKHGLFL</sequence>
<dbReference type="Proteomes" id="UP000436911">
    <property type="component" value="Unassembled WGS sequence"/>
</dbReference>
<dbReference type="SUPFAM" id="SSF49493">
    <property type="entry name" value="HSP40/DnaJ peptide-binding domain"/>
    <property type="match status" value="2"/>
</dbReference>
<dbReference type="PRINTS" id="PR00625">
    <property type="entry name" value="JDOMAIN"/>
</dbReference>
<dbReference type="RefSeq" id="WP_060719094.1">
    <property type="nucleotide sequence ID" value="NZ_CP055265.1"/>
</dbReference>
<dbReference type="InterPro" id="IPR008971">
    <property type="entry name" value="HSP40/DnaJ_pept-bd"/>
</dbReference>
<dbReference type="GeneID" id="60681822"/>
<feature type="compositionally biased region" description="Basic and acidic residues" evidence="1">
    <location>
        <begin position="216"/>
        <end position="233"/>
    </location>
</feature>
<evidence type="ECO:0000256" key="1">
    <source>
        <dbReference type="SAM" id="MobiDB-lite"/>
    </source>
</evidence>
<feature type="region of interest" description="Disordered" evidence="1">
    <location>
        <begin position="131"/>
        <end position="236"/>
    </location>
</feature>